<dbReference type="KEGG" id="zju:107415025"/>
<dbReference type="GeneID" id="107415025"/>
<dbReference type="Pfam" id="PF04398">
    <property type="entry name" value="DUF538"/>
    <property type="match status" value="1"/>
</dbReference>
<evidence type="ECO:0000256" key="1">
    <source>
        <dbReference type="SAM" id="SignalP"/>
    </source>
</evidence>
<reference evidence="3" key="1">
    <citation type="submission" date="2025-08" db="UniProtKB">
        <authorList>
            <consortium name="RefSeq"/>
        </authorList>
    </citation>
    <scope>IDENTIFICATION</scope>
    <source>
        <tissue evidence="3">Seedling</tissue>
    </source>
</reference>
<evidence type="ECO:0000313" key="3">
    <source>
        <dbReference type="RefSeq" id="XP_015878766.1"/>
    </source>
</evidence>
<dbReference type="SUPFAM" id="SSF141562">
    <property type="entry name" value="At5g01610-like"/>
    <property type="match status" value="1"/>
</dbReference>
<evidence type="ECO:0000313" key="2">
    <source>
        <dbReference type="Proteomes" id="UP001652623"/>
    </source>
</evidence>
<gene>
    <name evidence="3" type="primary">LOC107415025</name>
</gene>
<dbReference type="FunCoup" id="A0A6P3ZGT3">
    <property type="interactions" value="345"/>
</dbReference>
<feature type="chain" id="PRO_5027641309" evidence="1">
    <location>
        <begin position="29"/>
        <end position="178"/>
    </location>
</feature>
<dbReference type="InParanoid" id="A0A6P3ZGT3"/>
<organism evidence="2 3">
    <name type="scientific">Ziziphus jujuba</name>
    <name type="common">Chinese jujube</name>
    <name type="synonym">Ziziphus sativa</name>
    <dbReference type="NCBI Taxonomy" id="326968"/>
    <lineage>
        <taxon>Eukaryota</taxon>
        <taxon>Viridiplantae</taxon>
        <taxon>Streptophyta</taxon>
        <taxon>Embryophyta</taxon>
        <taxon>Tracheophyta</taxon>
        <taxon>Spermatophyta</taxon>
        <taxon>Magnoliopsida</taxon>
        <taxon>eudicotyledons</taxon>
        <taxon>Gunneridae</taxon>
        <taxon>Pentapetalae</taxon>
        <taxon>rosids</taxon>
        <taxon>fabids</taxon>
        <taxon>Rosales</taxon>
        <taxon>Rhamnaceae</taxon>
        <taxon>Paliureae</taxon>
        <taxon>Ziziphus</taxon>
    </lineage>
</organism>
<dbReference type="PANTHER" id="PTHR31676">
    <property type="entry name" value="T31J12.3 PROTEIN-RELATED"/>
    <property type="match status" value="1"/>
</dbReference>
<sequence>MASSPVICGISVCLLLVTLFSQTNLSLSTTTSPLHIEESVTDIHELLPKYGFPKGILPNNIKSYTLSEDGYFEIYLLSPCYVQFDQLVYYDKKITGKLTYGSVSNVSGIQTKKLFLWLSVTGIKADKDSGMIEFYVGSLSERLPANQFEQVPTCKAKACHGSESHPDSMMRKYLVSSM</sequence>
<protein>
    <submittedName>
        <fullName evidence="3">Uncharacterized protein LOC107415025</fullName>
    </submittedName>
</protein>
<feature type="signal peptide" evidence="1">
    <location>
        <begin position="1"/>
        <end position="28"/>
    </location>
</feature>
<dbReference type="InterPro" id="IPR036758">
    <property type="entry name" value="At5g01610-like"/>
</dbReference>
<name>A0A6P3ZGT3_ZIZJJ</name>
<proteinExistence type="predicted"/>
<dbReference type="PANTHER" id="PTHR31676:SF96">
    <property type="entry name" value="EXPRESSED PROTEIN"/>
    <property type="match status" value="1"/>
</dbReference>
<dbReference type="RefSeq" id="XP_015878766.1">
    <property type="nucleotide sequence ID" value="XM_016023280.4"/>
</dbReference>
<dbReference type="Proteomes" id="UP001652623">
    <property type="component" value="Chromosome 4"/>
</dbReference>
<dbReference type="Gene3D" id="2.30.240.10">
    <property type="entry name" value="At5g01610-like"/>
    <property type="match status" value="1"/>
</dbReference>
<accession>A0A6P3ZGT3</accession>
<keyword evidence="2" id="KW-1185">Reference proteome</keyword>
<dbReference type="InterPro" id="IPR007493">
    <property type="entry name" value="DUF538"/>
</dbReference>
<keyword evidence="1" id="KW-0732">Signal</keyword>
<dbReference type="AlphaFoldDB" id="A0A6P3ZGT3"/>